<sequence>MSTEVLWQLFDTSSKIGIGILITTFFTIIFLHRRPSTPSSKSTSHPDQRRLMILEGISADVGHLSHVFAKYSSLVIESIQYGKHWPEARKKELELVNHELVREFKKLSDAESKLLMLGEKTLEKTLRLYASKIANFRRQVYVGRTDIKDETIVAMKKDINLLREQFYEFLSKKYDRLLSGAISP</sequence>
<organism evidence="2 3">
    <name type="scientific">Candidatus Endobugula sertula</name>
    <name type="common">Bugula neritina bacterial symbiont</name>
    <dbReference type="NCBI Taxonomy" id="62101"/>
    <lineage>
        <taxon>Bacteria</taxon>
        <taxon>Pseudomonadati</taxon>
        <taxon>Pseudomonadota</taxon>
        <taxon>Gammaproteobacteria</taxon>
        <taxon>Cellvibrionales</taxon>
        <taxon>Cellvibrionaceae</taxon>
        <taxon>Candidatus Endobugula</taxon>
    </lineage>
</organism>
<evidence type="ECO:0000313" key="2">
    <source>
        <dbReference type="EMBL" id="ODS24062.1"/>
    </source>
</evidence>
<feature type="transmembrane region" description="Helical" evidence="1">
    <location>
        <begin position="12"/>
        <end position="31"/>
    </location>
</feature>
<dbReference type="AlphaFoldDB" id="A0A1D2QR63"/>
<name>A0A1D2QR63_9GAMM</name>
<keyword evidence="1" id="KW-1133">Transmembrane helix</keyword>
<dbReference type="Proteomes" id="UP000242502">
    <property type="component" value="Unassembled WGS sequence"/>
</dbReference>
<dbReference type="EMBL" id="MDLC01000014">
    <property type="protein sequence ID" value="ODS24062.1"/>
    <property type="molecule type" value="Genomic_DNA"/>
</dbReference>
<reference evidence="2 3" key="1">
    <citation type="journal article" date="2016" name="Appl. Environ. Microbiol.">
        <title>Lack of Overt Genome Reduction in the Bryostatin-Producing Bryozoan Symbiont "Candidatus Endobugula sertula".</title>
        <authorList>
            <person name="Miller I.J."/>
            <person name="Vanee N."/>
            <person name="Fong S.S."/>
            <person name="Lim-Fong G.E."/>
            <person name="Kwan J.C."/>
        </authorList>
    </citation>
    <scope>NUCLEOTIDE SEQUENCE [LARGE SCALE GENOMIC DNA]</scope>
    <source>
        <strain evidence="2">AB1-4</strain>
    </source>
</reference>
<proteinExistence type="predicted"/>
<keyword evidence="1" id="KW-0812">Transmembrane</keyword>
<keyword evidence="1" id="KW-0472">Membrane</keyword>
<comment type="caution">
    <text evidence="2">The sequence shown here is derived from an EMBL/GenBank/DDBJ whole genome shotgun (WGS) entry which is preliminary data.</text>
</comment>
<accession>A0A1D2QR63</accession>
<evidence type="ECO:0000256" key="1">
    <source>
        <dbReference type="SAM" id="Phobius"/>
    </source>
</evidence>
<evidence type="ECO:0000313" key="3">
    <source>
        <dbReference type="Proteomes" id="UP000242502"/>
    </source>
</evidence>
<gene>
    <name evidence="2" type="ORF">AB835_05385</name>
</gene>
<protein>
    <submittedName>
        <fullName evidence="2">Energy transducer TonB</fullName>
    </submittedName>
</protein>